<feature type="region of interest" description="Disordered" evidence="1">
    <location>
        <begin position="138"/>
        <end position="158"/>
    </location>
</feature>
<dbReference type="AlphaFoldDB" id="A0A2N9GK05"/>
<feature type="region of interest" description="Disordered" evidence="1">
    <location>
        <begin position="52"/>
        <end position="73"/>
    </location>
</feature>
<name>A0A2N9GK05_FAGSY</name>
<accession>A0A2N9GK05</accession>
<dbReference type="PANTHER" id="PTHR33137">
    <property type="entry name" value="MEDIATOR OF RNA POLYMERASE II TRANSCRIPTION SUBUNIT 15A-RELATED"/>
    <property type="match status" value="1"/>
</dbReference>
<feature type="compositionally biased region" description="Polar residues" evidence="1">
    <location>
        <begin position="602"/>
        <end position="611"/>
    </location>
</feature>
<feature type="region of interest" description="Disordered" evidence="1">
    <location>
        <begin position="352"/>
        <end position="371"/>
    </location>
</feature>
<dbReference type="EMBL" id="OIVN01002004">
    <property type="protein sequence ID" value="SPC99760.1"/>
    <property type="molecule type" value="Genomic_DNA"/>
</dbReference>
<feature type="region of interest" description="Disordered" evidence="1">
    <location>
        <begin position="426"/>
        <end position="502"/>
    </location>
</feature>
<evidence type="ECO:0000313" key="2">
    <source>
        <dbReference type="EMBL" id="SPC99760.1"/>
    </source>
</evidence>
<protein>
    <recommendedName>
        <fullName evidence="3">Mediator complex subunit 15 KIX domain-containing protein</fullName>
    </recommendedName>
</protein>
<gene>
    <name evidence="2" type="ORF">FSB_LOCUS27642</name>
</gene>
<feature type="compositionally biased region" description="Polar residues" evidence="1">
    <location>
        <begin position="352"/>
        <end position="364"/>
    </location>
</feature>
<feature type="compositionally biased region" description="Polar residues" evidence="1">
    <location>
        <begin position="437"/>
        <end position="473"/>
    </location>
</feature>
<dbReference type="PANTHER" id="PTHR33137:SF4">
    <property type="entry name" value="MEDIATOR OF RNA POLYMERASE II TRANSCRIPTION SUBUNIT 15A-RELATED"/>
    <property type="match status" value="1"/>
</dbReference>
<feature type="compositionally biased region" description="Low complexity" evidence="1">
    <location>
        <begin position="581"/>
        <end position="594"/>
    </location>
</feature>
<organism evidence="2">
    <name type="scientific">Fagus sylvatica</name>
    <name type="common">Beechnut</name>
    <dbReference type="NCBI Taxonomy" id="28930"/>
    <lineage>
        <taxon>Eukaryota</taxon>
        <taxon>Viridiplantae</taxon>
        <taxon>Streptophyta</taxon>
        <taxon>Embryophyta</taxon>
        <taxon>Tracheophyta</taxon>
        <taxon>Spermatophyta</taxon>
        <taxon>Magnoliopsida</taxon>
        <taxon>eudicotyledons</taxon>
        <taxon>Gunneridae</taxon>
        <taxon>Pentapetalae</taxon>
        <taxon>rosids</taxon>
        <taxon>fabids</taxon>
        <taxon>Fagales</taxon>
        <taxon>Fagaceae</taxon>
        <taxon>Fagus</taxon>
    </lineage>
</organism>
<dbReference type="GO" id="GO:0031490">
    <property type="term" value="F:chromatin DNA binding"/>
    <property type="evidence" value="ECO:0007669"/>
    <property type="project" value="InterPro"/>
</dbReference>
<feature type="compositionally biased region" description="Low complexity" evidence="1">
    <location>
        <begin position="139"/>
        <end position="157"/>
    </location>
</feature>
<dbReference type="GO" id="GO:0003713">
    <property type="term" value="F:transcription coactivator activity"/>
    <property type="evidence" value="ECO:0007669"/>
    <property type="project" value="InterPro"/>
</dbReference>
<feature type="compositionally biased region" description="Polar residues" evidence="1">
    <location>
        <begin position="59"/>
        <end position="73"/>
    </location>
</feature>
<feature type="compositionally biased region" description="Low complexity" evidence="1">
    <location>
        <begin position="474"/>
        <end position="500"/>
    </location>
</feature>
<sequence length="834" mass="93178">MSFSDPCLLNGVTNTIAQVEENEFRNATTKDGYMQRIAKKMALIDSIGSSSRNFVSSSNQGTGISGTDATGHSSSLQNVSEVAYNIMRNSVGDRLQSSIATTKGEMSASQHQPQQLQNHILKHKIQEPNINYNHHHPQKQQIVSQPIQHQQIQQQSSATPFKWNHQLRPQRNVLKQQKNSLSQRNKSNTFQQPFGLRSNVSEVPQLEKVVAPQSNVLNLQSPQLLAATLPPVEVTAAQHEVQQLSQPIQFQQLQGSQKKINLSEEAMPQRLQTSAVLLQTQNIIDQQKLIESHRVFQETSRGSSAPTELTNAAQYDQTYQELQSVRKKCLEDLERFQKTTVEMFPQRHTQRLQLSGDTSQASKPQHNKNLRPLFPPVNLPSTSTPPIGLSPLSAIEQGFPNSQPMMINSLQSGSQARLERRNVFSPLQHDSTRSKHQTITSSSKQTNFSHYSSLNTLDSTRNSFPQSSTITPLQQQKQQQMHQMMQPQNFKQQNQPQWIQQRKEQVFMQDAQPSVSSGLLQHHHSIDSLHQTQPPGNPLQFYATSPQMYQSSSPQVNQRNLGSPLSKDATVLQSATSPFITASPSTPLTPSSAPVDLEKHPSSVSPLSNSENIGQTQAPVVLTQLDAQTQIQTQFFSNDSPGISVSPLLVELVNSDCNQQTAAPKQPLEHLLKAPKSELWDEIKCINQQLVETVIDVDSAEDVVTTKAGEGTVIRFSYSAVALSQNFKLHYASSQMYFLIWLLVPPDYPNSSPIIFDGLTVSWRHDSKESKDLSQNAKLRFSRFLLNLSEPMSLGEMARTWDSCARAVFSEHAQHFGGECFSSRYGSWENCSTG</sequence>
<feature type="region of interest" description="Disordered" evidence="1">
    <location>
        <begin position="577"/>
        <end position="611"/>
    </location>
</feature>
<proteinExistence type="predicted"/>
<evidence type="ECO:0000256" key="1">
    <source>
        <dbReference type="SAM" id="MobiDB-lite"/>
    </source>
</evidence>
<reference evidence="2" key="1">
    <citation type="submission" date="2018-02" db="EMBL/GenBank/DDBJ databases">
        <authorList>
            <person name="Cohen D.B."/>
            <person name="Kent A.D."/>
        </authorList>
    </citation>
    <scope>NUCLEOTIDE SEQUENCE</scope>
</reference>
<dbReference type="InterPro" id="IPR044661">
    <property type="entry name" value="MED15a/b/c-like"/>
</dbReference>
<evidence type="ECO:0008006" key="3">
    <source>
        <dbReference type="Google" id="ProtNLM"/>
    </source>
</evidence>